<dbReference type="InterPro" id="IPR013328">
    <property type="entry name" value="6PGD_dom2"/>
</dbReference>
<dbReference type="InterPro" id="IPR003710">
    <property type="entry name" value="ApbA"/>
</dbReference>
<dbReference type="EC" id="1.1.1.169" evidence="4 11"/>
<evidence type="ECO:0000313" key="14">
    <source>
        <dbReference type="EMBL" id="MEI4771161.1"/>
    </source>
</evidence>
<dbReference type="RefSeq" id="WP_336498716.1">
    <property type="nucleotide sequence ID" value="NZ_JBAWSY010000016.1"/>
</dbReference>
<dbReference type="InterPro" id="IPR036291">
    <property type="entry name" value="NAD(P)-bd_dom_sf"/>
</dbReference>
<evidence type="ECO:0000256" key="9">
    <source>
        <dbReference type="ARBA" id="ARBA00032024"/>
    </source>
</evidence>
<dbReference type="InterPro" id="IPR013332">
    <property type="entry name" value="KPR_N"/>
</dbReference>
<evidence type="ECO:0000256" key="1">
    <source>
        <dbReference type="ARBA" id="ARBA00002919"/>
    </source>
</evidence>
<keyword evidence="8 11" id="KW-0560">Oxidoreductase</keyword>
<keyword evidence="15" id="KW-1185">Reference proteome</keyword>
<dbReference type="Pfam" id="PF02558">
    <property type="entry name" value="ApbA"/>
    <property type="match status" value="1"/>
</dbReference>
<dbReference type="Proteomes" id="UP001364890">
    <property type="component" value="Unassembled WGS sequence"/>
</dbReference>
<dbReference type="GO" id="GO:0008677">
    <property type="term" value="F:2-dehydropantoate 2-reductase activity"/>
    <property type="evidence" value="ECO:0007669"/>
    <property type="project" value="UniProtKB-EC"/>
</dbReference>
<evidence type="ECO:0000259" key="13">
    <source>
        <dbReference type="Pfam" id="PF08546"/>
    </source>
</evidence>
<keyword evidence="6 11" id="KW-0566">Pantothenate biosynthesis</keyword>
<protein>
    <recommendedName>
        <fullName evidence="5 11">2-dehydropantoate 2-reductase</fullName>
        <ecNumber evidence="4 11">1.1.1.169</ecNumber>
    </recommendedName>
    <alternativeName>
        <fullName evidence="9 11">Ketopantoate reductase</fullName>
    </alternativeName>
</protein>
<evidence type="ECO:0000256" key="4">
    <source>
        <dbReference type="ARBA" id="ARBA00013014"/>
    </source>
</evidence>
<organism evidence="14 15">
    <name type="scientific">Psychrobacillus mangrovi</name>
    <dbReference type="NCBI Taxonomy" id="3117745"/>
    <lineage>
        <taxon>Bacteria</taxon>
        <taxon>Bacillati</taxon>
        <taxon>Bacillota</taxon>
        <taxon>Bacilli</taxon>
        <taxon>Bacillales</taxon>
        <taxon>Bacillaceae</taxon>
        <taxon>Psychrobacillus</taxon>
    </lineage>
</organism>
<accession>A0ABU8FAV2</accession>
<evidence type="ECO:0000256" key="11">
    <source>
        <dbReference type="RuleBase" id="RU362068"/>
    </source>
</evidence>
<dbReference type="Gene3D" id="1.10.1040.10">
    <property type="entry name" value="N-(1-d-carboxylethyl)-l-norvaline Dehydrogenase, domain 2"/>
    <property type="match status" value="1"/>
</dbReference>
<gene>
    <name evidence="14" type="ORF">WAX74_16175</name>
</gene>
<evidence type="ECO:0000256" key="10">
    <source>
        <dbReference type="ARBA" id="ARBA00048793"/>
    </source>
</evidence>
<evidence type="ECO:0000256" key="2">
    <source>
        <dbReference type="ARBA" id="ARBA00004994"/>
    </source>
</evidence>
<comment type="pathway">
    <text evidence="2 11">Cofactor biosynthesis; (R)-pantothenate biosynthesis; (R)-pantoate from 3-methyl-2-oxobutanoate: step 2/2.</text>
</comment>
<comment type="function">
    <text evidence="1 11">Catalyzes the NADPH-dependent reduction of ketopantoate into pantoic acid.</text>
</comment>
<sequence>MKIGIIGAGAIGMIFGAYLAEAKHDIVFYVRKENENLYIEKEPNSPELIRCKQVSVIESLFSMDLIIIAVKYHHLKNLKSELDLLPRHIPLLFLQNGLLHLSYTDQLKQETIVIGSVLLGATKVNSFTVRHLGIGKTSVGVYRGVWENADVFFKSSSNNFPLVYSNQIKTTLVKKALMNCLINPLSTITKSPNGMLIKNESYQLIMKNMYVEIMNVFNEWNELLLWEEVVELCKNTENNRSSMLADFENNRIMEIDTIVGAILDEAKKRNEVLPILNTFYLLLKEMNKVGNRHE</sequence>
<dbReference type="NCBIfam" id="TIGR00745">
    <property type="entry name" value="apbA_panE"/>
    <property type="match status" value="1"/>
</dbReference>
<dbReference type="SUPFAM" id="SSF48179">
    <property type="entry name" value="6-phosphogluconate dehydrogenase C-terminal domain-like"/>
    <property type="match status" value="1"/>
</dbReference>
<dbReference type="InterPro" id="IPR050838">
    <property type="entry name" value="Ketopantoate_reductase"/>
</dbReference>
<evidence type="ECO:0000256" key="3">
    <source>
        <dbReference type="ARBA" id="ARBA00007870"/>
    </source>
</evidence>
<reference evidence="14 15" key="1">
    <citation type="submission" date="2024-01" db="EMBL/GenBank/DDBJ databases">
        <title>Seven novel Bacillus-like species.</title>
        <authorList>
            <person name="Liu G."/>
        </authorList>
    </citation>
    <scope>NUCLEOTIDE SEQUENCE [LARGE SCALE GENOMIC DNA]</scope>
    <source>
        <strain evidence="14 15">FJAT-51614</strain>
    </source>
</reference>
<dbReference type="EMBL" id="JBAWSY010000016">
    <property type="protein sequence ID" value="MEI4771161.1"/>
    <property type="molecule type" value="Genomic_DNA"/>
</dbReference>
<evidence type="ECO:0000256" key="8">
    <source>
        <dbReference type="ARBA" id="ARBA00023002"/>
    </source>
</evidence>
<dbReference type="InterPro" id="IPR008927">
    <property type="entry name" value="6-PGluconate_DH-like_C_sf"/>
</dbReference>
<evidence type="ECO:0000259" key="12">
    <source>
        <dbReference type="Pfam" id="PF02558"/>
    </source>
</evidence>
<evidence type="ECO:0000256" key="6">
    <source>
        <dbReference type="ARBA" id="ARBA00022655"/>
    </source>
</evidence>
<evidence type="ECO:0000256" key="5">
    <source>
        <dbReference type="ARBA" id="ARBA00019465"/>
    </source>
</evidence>
<dbReference type="PANTHER" id="PTHR43765">
    <property type="entry name" value="2-DEHYDROPANTOATE 2-REDUCTASE-RELATED"/>
    <property type="match status" value="1"/>
</dbReference>
<evidence type="ECO:0000256" key="7">
    <source>
        <dbReference type="ARBA" id="ARBA00022857"/>
    </source>
</evidence>
<dbReference type="PANTHER" id="PTHR43765:SF2">
    <property type="entry name" value="2-DEHYDROPANTOATE 2-REDUCTASE"/>
    <property type="match status" value="1"/>
</dbReference>
<comment type="similarity">
    <text evidence="3 11">Belongs to the ketopantoate reductase family.</text>
</comment>
<dbReference type="InterPro" id="IPR013752">
    <property type="entry name" value="KPA_reductase"/>
</dbReference>
<comment type="caution">
    <text evidence="14">The sequence shown here is derived from an EMBL/GenBank/DDBJ whole genome shotgun (WGS) entry which is preliminary data.</text>
</comment>
<evidence type="ECO:0000313" key="15">
    <source>
        <dbReference type="Proteomes" id="UP001364890"/>
    </source>
</evidence>
<dbReference type="Gene3D" id="3.40.50.720">
    <property type="entry name" value="NAD(P)-binding Rossmann-like Domain"/>
    <property type="match status" value="1"/>
</dbReference>
<dbReference type="Pfam" id="PF08546">
    <property type="entry name" value="ApbA_C"/>
    <property type="match status" value="1"/>
</dbReference>
<dbReference type="SUPFAM" id="SSF51735">
    <property type="entry name" value="NAD(P)-binding Rossmann-fold domains"/>
    <property type="match status" value="1"/>
</dbReference>
<feature type="domain" description="Ketopantoate reductase N-terminal" evidence="12">
    <location>
        <begin position="3"/>
        <end position="143"/>
    </location>
</feature>
<comment type="catalytic activity">
    <reaction evidence="10 11">
        <text>(R)-pantoate + NADP(+) = 2-dehydropantoate + NADPH + H(+)</text>
        <dbReference type="Rhea" id="RHEA:16233"/>
        <dbReference type="ChEBI" id="CHEBI:11561"/>
        <dbReference type="ChEBI" id="CHEBI:15378"/>
        <dbReference type="ChEBI" id="CHEBI:15980"/>
        <dbReference type="ChEBI" id="CHEBI:57783"/>
        <dbReference type="ChEBI" id="CHEBI:58349"/>
        <dbReference type="EC" id="1.1.1.169"/>
    </reaction>
</comment>
<proteinExistence type="inferred from homology"/>
<name>A0ABU8FAV2_9BACI</name>
<keyword evidence="7 11" id="KW-0521">NADP</keyword>
<feature type="domain" description="Ketopantoate reductase C-terminal" evidence="13">
    <location>
        <begin position="168"/>
        <end position="286"/>
    </location>
</feature>